<gene>
    <name evidence="2" type="ORF">D0Y65_038174</name>
</gene>
<protein>
    <submittedName>
        <fullName evidence="2">Retrovirus-related Pol polyprotein from transposon TNT 1-94 isoform C</fullName>
        <ecNumber evidence="2">2.7.7.7</ecNumber>
    </submittedName>
</protein>
<feature type="compositionally biased region" description="Pro residues" evidence="1">
    <location>
        <begin position="154"/>
        <end position="163"/>
    </location>
</feature>
<dbReference type="PANTHER" id="PTHR33130:SF45">
    <property type="entry name" value="OS05G0541700 PROTEIN"/>
    <property type="match status" value="1"/>
</dbReference>
<dbReference type="AlphaFoldDB" id="A0A445H3P3"/>
<dbReference type="Proteomes" id="UP000289340">
    <property type="component" value="Chromosome 14"/>
</dbReference>
<feature type="compositionally biased region" description="Low complexity" evidence="1">
    <location>
        <begin position="38"/>
        <end position="47"/>
    </location>
</feature>
<feature type="compositionally biased region" description="Basic and acidic residues" evidence="1">
    <location>
        <begin position="1"/>
        <end position="28"/>
    </location>
</feature>
<dbReference type="PANTHER" id="PTHR33130">
    <property type="entry name" value="PUTATIVE (DUF1639)-RELATED"/>
    <property type="match status" value="1"/>
</dbReference>
<dbReference type="GO" id="GO:0003887">
    <property type="term" value="F:DNA-directed DNA polymerase activity"/>
    <property type="evidence" value="ECO:0007669"/>
    <property type="project" value="UniProtKB-EC"/>
</dbReference>
<dbReference type="InterPro" id="IPR012438">
    <property type="entry name" value="DUF1639"/>
</dbReference>
<feature type="compositionally biased region" description="Basic and acidic residues" evidence="1">
    <location>
        <begin position="96"/>
        <end position="108"/>
    </location>
</feature>
<proteinExistence type="predicted"/>
<organism evidence="2 3">
    <name type="scientific">Glycine soja</name>
    <name type="common">Wild soybean</name>
    <dbReference type="NCBI Taxonomy" id="3848"/>
    <lineage>
        <taxon>Eukaryota</taxon>
        <taxon>Viridiplantae</taxon>
        <taxon>Streptophyta</taxon>
        <taxon>Embryophyta</taxon>
        <taxon>Tracheophyta</taxon>
        <taxon>Spermatophyta</taxon>
        <taxon>Magnoliopsida</taxon>
        <taxon>eudicotyledons</taxon>
        <taxon>Gunneridae</taxon>
        <taxon>Pentapetalae</taxon>
        <taxon>rosids</taxon>
        <taxon>fabids</taxon>
        <taxon>Fabales</taxon>
        <taxon>Fabaceae</taxon>
        <taxon>Papilionoideae</taxon>
        <taxon>50 kb inversion clade</taxon>
        <taxon>NPAAA clade</taxon>
        <taxon>indigoferoid/millettioid clade</taxon>
        <taxon>Phaseoleae</taxon>
        <taxon>Glycine</taxon>
        <taxon>Glycine subgen. Soja</taxon>
    </lineage>
</organism>
<feature type="compositionally biased region" description="Low complexity" evidence="1">
    <location>
        <begin position="85"/>
        <end position="95"/>
    </location>
</feature>
<evidence type="ECO:0000313" key="2">
    <source>
        <dbReference type="EMBL" id="RZB68278.1"/>
    </source>
</evidence>
<reference evidence="2 3" key="1">
    <citation type="submission" date="2018-09" db="EMBL/GenBank/DDBJ databases">
        <title>A high-quality reference genome of wild soybean provides a powerful tool to mine soybean genomes.</title>
        <authorList>
            <person name="Xie M."/>
            <person name="Chung C.Y.L."/>
            <person name="Li M.-W."/>
            <person name="Wong F.-L."/>
            <person name="Chan T.-F."/>
            <person name="Lam H.-M."/>
        </authorList>
    </citation>
    <scope>NUCLEOTIDE SEQUENCE [LARGE SCALE GENOMIC DNA]</scope>
    <source>
        <strain evidence="3">cv. W05</strain>
        <tissue evidence="2">Hypocotyl of etiolated seedlings</tissue>
    </source>
</reference>
<dbReference type="Pfam" id="PF07797">
    <property type="entry name" value="DUF1639"/>
    <property type="match status" value="1"/>
</dbReference>
<feature type="region of interest" description="Disordered" evidence="1">
    <location>
        <begin position="73"/>
        <end position="239"/>
    </location>
</feature>
<feature type="compositionally biased region" description="Basic residues" evidence="1">
    <location>
        <begin position="307"/>
        <end position="316"/>
    </location>
</feature>
<feature type="region of interest" description="Disordered" evidence="1">
    <location>
        <begin position="1"/>
        <end position="48"/>
    </location>
</feature>
<keyword evidence="2" id="KW-0548">Nucleotidyltransferase</keyword>
<feature type="region of interest" description="Disordered" evidence="1">
    <location>
        <begin position="307"/>
        <end position="328"/>
    </location>
</feature>
<feature type="compositionally biased region" description="Low complexity" evidence="1">
    <location>
        <begin position="205"/>
        <end position="216"/>
    </location>
</feature>
<evidence type="ECO:0000313" key="3">
    <source>
        <dbReference type="Proteomes" id="UP000289340"/>
    </source>
</evidence>
<keyword evidence="2" id="KW-0808">Transferase</keyword>
<keyword evidence="3" id="KW-1185">Reference proteome</keyword>
<sequence length="328" mass="35927">MLTPRDSHGRMDKESHQGNSVRERDKVGGDSSSGGAGSLLLRGSSDGMRQAATTSDLGLQWGNRKRLRCMKVQVKHDPSSSNNPVQRTTTTTTTVRVDRRVVRNDKDSSSNLSISRSLPTTATLTNNNNNNHISLHNNNNINQSNGYLNLRQRPPSPQQPPPRILRNSETSSAMRGGQSNGSVRGIASPDRGAHDKRGTQNNHLNDNNNKSVVSSDTAHDSKKGGGGSPSGSGDAAPPVWPPKFVIALTNKEKEEDFLLLKGSKLPQRPKKRAKFIQRTLNLVSPGTWLCDLTLERYEVREKKISKKVGEKKRPRGLKAMGNMDSDSE</sequence>
<dbReference type="EMBL" id="QZWG01000014">
    <property type="protein sequence ID" value="RZB68278.1"/>
    <property type="molecule type" value="Genomic_DNA"/>
</dbReference>
<evidence type="ECO:0000256" key="1">
    <source>
        <dbReference type="SAM" id="MobiDB-lite"/>
    </source>
</evidence>
<feature type="compositionally biased region" description="Low complexity" evidence="1">
    <location>
        <begin position="109"/>
        <end position="145"/>
    </location>
</feature>
<name>A0A445H3P3_GLYSO</name>
<accession>A0A445H3P3</accession>
<dbReference type="EC" id="2.7.7.7" evidence="2"/>
<comment type="caution">
    <text evidence="2">The sequence shown here is derived from an EMBL/GenBank/DDBJ whole genome shotgun (WGS) entry which is preliminary data.</text>
</comment>